<keyword evidence="2 3" id="KW-0808">Transferase</keyword>
<dbReference type="OrthoDB" id="1483986at2759"/>
<reference evidence="4" key="1">
    <citation type="submission" date="2013-09" db="EMBL/GenBank/DDBJ databases">
        <title>Corchorus olitorius genome sequencing.</title>
        <authorList>
            <person name="Alam M."/>
            <person name="Haque M.S."/>
            <person name="Islam M.S."/>
            <person name="Emdad E.M."/>
            <person name="Islam M.M."/>
            <person name="Ahmed B."/>
            <person name="Halim A."/>
            <person name="Hossen Q.M.M."/>
            <person name="Hossain M.Z."/>
            <person name="Ahmed R."/>
            <person name="Khan M.M."/>
            <person name="Islam R."/>
            <person name="Rashid M.M."/>
            <person name="Khan S.A."/>
            <person name="Rahman M.S."/>
            <person name="Alam M."/>
            <person name="Yahiya A.S."/>
            <person name="Khan M.S."/>
            <person name="Azam M.S."/>
            <person name="Haque T."/>
            <person name="Lashkar M.Z.H."/>
            <person name="Akhand A.I."/>
            <person name="Morshed G."/>
            <person name="Roy S."/>
            <person name="Uddin K.S."/>
            <person name="Rabeya T."/>
            <person name="Hossain A.S."/>
            <person name="Chowdhury A."/>
            <person name="Snigdha A.R."/>
            <person name="Mortoza M.S."/>
            <person name="Matin S.A."/>
            <person name="Hoque S.M.E."/>
            <person name="Islam M.K."/>
            <person name="Roy D.K."/>
            <person name="Haider R."/>
            <person name="Moosa M.M."/>
            <person name="Elias S.M."/>
            <person name="Hasan A.M."/>
            <person name="Jahan S."/>
            <person name="Shafiuddin M."/>
            <person name="Mahmood N."/>
            <person name="Shommy N.S."/>
        </authorList>
    </citation>
    <scope>NUCLEOTIDE SEQUENCE [LARGE SCALE GENOMIC DNA]</scope>
    <source>
        <strain evidence="4">cv. O-4</strain>
    </source>
</reference>
<sequence length="463" mass="51964">MATLSTSLTFTVQKCKPAELVRPAKPTPHECKLLSDIDDQESFRFQVPVIQFYRCNPSMQGKDPARIIREALALALVYYYPFAGRLREGPDGKLMVDCTGEGALFVEADADVSLEDFGDPLQPPFPCFDELLAQTPNSQGMLNSPLLIIQVTRLKCGGFVFAIRFNHVMSDATSMMQFMFAMAELAQDHHHVPSIFPVWERHLLNARDAPRVTFTHHEYDQVAAKDRTNNITPSANMVHRSFFFGPNEISTLRRLLPNHLRKCSRFELLAACLWRCRTIAIKPDPDEDVRMLIMFNVRSKINPPLPSGYYGNVVVCPAAITRARKLWQNPLGYAVNLVKQTKESVTEEYVKSVADLMVIKGRPHYPLLNSCAITDLTRARFDDVDFGWGKALYGGLASAAMGVGQASFLNRVKNKKGEEIGIVMPICLPGTAMERFAKELDSILNEHQVDKLEHKSVFISSAL</sequence>
<comment type="caution">
    <text evidence="3">The sequence shown here is derived from an EMBL/GenBank/DDBJ whole genome shotgun (WGS) entry which is preliminary data.</text>
</comment>
<dbReference type="Pfam" id="PF02458">
    <property type="entry name" value="Transferase"/>
    <property type="match status" value="1"/>
</dbReference>
<accession>A0A1R3KN03</accession>
<dbReference type="EMBL" id="AWUE01012703">
    <property type="protein sequence ID" value="OMP08475.1"/>
    <property type="molecule type" value="Genomic_DNA"/>
</dbReference>
<comment type="similarity">
    <text evidence="1">Belongs to the plant acyltransferase family.</text>
</comment>
<name>A0A1R3KN03_9ROSI</name>
<evidence type="ECO:0000313" key="4">
    <source>
        <dbReference type="Proteomes" id="UP000187203"/>
    </source>
</evidence>
<protein>
    <submittedName>
        <fullName evidence="3">Transferase</fullName>
    </submittedName>
</protein>
<dbReference type="PANTHER" id="PTHR31147:SF66">
    <property type="entry name" value="OS05G0315700 PROTEIN"/>
    <property type="match status" value="1"/>
</dbReference>
<evidence type="ECO:0000256" key="1">
    <source>
        <dbReference type="ARBA" id="ARBA00009861"/>
    </source>
</evidence>
<dbReference type="PANTHER" id="PTHR31147">
    <property type="entry name" value="ACYL TRANSFERASE 4"/>
    <property type="match status" value="1"/>
</dbReference>
<keyword evidence="4" id="KW-1185">Reference proteome</keyword>
<evidence type="ECO:0000313" key="3">
    <source>
        <dbReference type="EMBL" id="OMP08475.1"/>
    </source>
</evidence>
<proteinExistence type="inferred from homology"/>
<dbReference type="Proteomes" id="UP000187203">
    <property type="component" value="Unassembled WGS sequence"/>
</dbReference>
<dbReference type="InterPro" id="IPR023213">
    <property type="entry name" value="CAT-like_dom_sf"/>
</dbReference>
<gene>
    <name evidence="3" type="ORF">COLO4_06439</name>
</gene>
<dbReference type="Gene3D" id="3.30.559.10">
    <property type="entry name" value="Chloramphenicol acetyltransferase-like domain"/>
    <property type="match status" value="2"/>
</dbReference>
<dbReference type="GO" id="GO:0016740">
    <property type="term" value="F:transferase activity"/>
    <property type="evidence" value="ECO:0007669"/>
    <property type="project" value="UniProtKB-KW"/>
</dbReference>
<dbReference type="AlphaFoldDB" id="A0A1R3KN03"/>
<dbReference type="STRING" id="93759.A0A1R3KN03"/>
<organism evidence="3 4">
    <name type="scientific">Corchorus olitorius</name>
    <dbReference type="NCBI Taxonomy" id="93759"/>
    <lineage>
        <taxon>Eukaryota</taxon>
        <taxon>Viridiplantae</taxon>
        <taxon>Streptophyta</taxon>
        <taxon>Embryophyta</taxon>
        <taxon>Tracheophyta</taxon>
        <taxon>Spermatophyta</taxon>
        <taxon>Magnoliopsida</taxon>
        <taxon>eudicotyledons</taxon>
        <taxon>Gunneridae</taxon>
        <taxon>Pentapetalae</taxon>
        <taxon>rosids</taxon>
        <taxon>malvids</taxon>
        <taxon>Malvales</taxon>
        <taxon>Malvaceae</taxon>
        <taxon>Grewioideae</taxon>
        <taxon>Apeibeae</taxon>
        <taxon>Corchorus</taxon>
    </lineage>
</organism>
<evidence type="ECO:0000256" key="2">
    <source>
        <dbReference type="ARBA" id="ARBA00022679"/>
    </source>
</evidence>
<dbReference type="InterPro" id="IPR050898">
    <property type="entry name" value="Plant_acyltransferase"/>
</dbReference>